<evidence type="ECO:0000313" key="2">
    <source>
        <dbReference type="EMBL" id="PZD96718.1"/>
    </source>
</evidence>
<dbReference type="OrthoDB" id="2655854at2"/>
<protein>
    <recommendedName>
        <fullName evidence="1">Putative zinc-finger domain-containing protein</fullName>
    </recommendedName>
</protein>
<dbReference type="AlphaFoldDB" id="A0A2W1L948"/>
<evidence type="ECO:0000313" key="3">
    <source>
        <dbReference type="Proteomes" id="UP000249522"/>
    </source>
</evidence>
<dbReference type="InterPro" id="IPR027383">
    <property type="entry name" value="Znf_put"/>
</dbReference>
<dbReference type="EMBL" id="QKRB01000036">
    <property type="protein sequence ID" value="PZD96718.1"/>
    <property type="molecule type" value="Genomic_DNA"/>
</dbReference>
<feature type="domain" description="Putative zinc-finger" evidence="1">
    <location>
        <begin position="5"/>
        <end position="39"/>
    </location>
</feature>
<dbReference type="RefSeq" id="WP_111145729.1">
    <property type="nucleotide sequence ID" value="NZ_QKRB01000036.1"/>
</dbReference>
<dbReference type="Proteomes" id="UP000249522">
    <property type="component" value="Unassembled WGS sequence"/>
</dbReference>
<name>A0A2W1L948_9BACL</name>
<organism evidence="2 3">
    <name type="scientific">Paenibacillus sambharensis</name>
    <dbReference type="NCBI Taxonomy" id="1803190"/>
    <lineage>
        <taxon>Bacteria</taxon>
        <taxon>Bacillati</taxon>
        <taxon>Bacillota</taxon>
        <taxon>Bacilli</taxon>
        <taxon>Bacillales</taxon>
        <taxon>Paenibacillaceae</taxon>
        <taxon>Paenibacillus</taxon>
    </lineage>
</organism>
<proteinExistence type="predicted"/>
<accession>A0A2W1L948</accession>
<gene>
    <name evidence="2" type="ORF">DNH61_05840</name>
</gene>
<reference evidence="2 3" key="1">
    <citation type="submission" date="2018-06" db="EMBL/GenBank/DDBJ databases">
        <title>Paenibacillus imtechensis sp. nov.</title>
        <authorList>
            <person name="Pinnaka A.K."/>
            <person name="Singh H."/>
            <person name="Kaur M."/>
        </authorList>
    </citation>
    <scope>NUCLEOTIDE SEQUENCE [LARGE SCALE GENOMIC DNA]</scope>
    <source>
        <strain evidence="2 3">SMB1</strain>
    </source>
</reference>
<dbReference type="Pfam" id="PF13490">
    <property type="entry name" value="zf-HC2"/>
    <property type="match status" value="1"/>
</dbReference>
<keyword evidence="3" id="KW-1185">Reference proteome</keyword>
<evidence type="ECO:0000259" key="1">
    <source>
        <dbReference type="Pfam" id="PF13490"/>
    </source>
</evidence>
<sequence>MSERCERVSVLIPWLVNDTLQASEKREVYGHLTGCPGCRSDLVMFMTMKEQVSGEVDRLEDHKVESLFTSICGVIEGLAPAEGKLLAAAEAVLLAGTARAGSGQTGIEEYLVEWGAVRNEYRKMRQSLSSVLSVLRWYNHAAKSALQNGMRI</sequence>
<comment type="caution">
    <text evidence="2">The sequence shown here is derived from an EMBL/GenBank/DDBJ whole genome shotgun (WGS) entry which is preliminary data.</text>
</comment>